<protein>
    <submittedName>
        <fullName evidence="2">DUF4435 domain-containing protein</fullName>
    </submittedName>
</protein>
<dbReference type="KEGG" id="taer:GT409_09150"/>
<feature type="domain" description="DUF4435" evidence="1">
    <location>
        <begin position="27"/>
        <end position="244"/>
    </location>
</feature>
<dbReference type="EMBL" id="CP047593">
    <property type="protein sequence ID" value="QHI69616.1"/>
    <property type="molecule type" value="Genomic_DNA"/>
</dbReference>
<accession>A0A6P1MDE6</accession>
<name>A0A6P1MDE6_9BACT</name>
<dbReference type="AlphaFoldDB" id="A0A6P1MDE6"/>
<keyword evidence="3" id="KW-1185">Reference proteome</keyword>
<dbReference type="RefSeq" id="WP_160628798.1">
    <property type="nucleotide sequence ID" value="NZ_CP047593.1"/>
</dbReference>
<evidence type="ECO:0000313" key="2">
    <source>
        <dbReference type="EMBL" id="QHI69616.1"/>
    </source>
</evidence>
<dbReference type="InterPro" id="IPR029492">
    <property type="entry name" value="DUF4435"/>
</dbReference>
<evidence type="ECO:0000313" key="3">
    <source>
        <dbReference type="Proteomes" id="UP000464954"/>
    </source>
</evidence>
<dbReference type="Proteomes" id="UP000464954">
    <property type="component" value="Chromosome"/>
</dbReference>
<sequence length="279" mass="32143">MGKIPQFTAEENLNRVLMDKKTRYLVVEGASDMPIYSEVVDLLIEKHGLKHRPITVFGGGKPNILKWLDKEDPSNARVILDLDFDDPDEELARDCVYPLNKYSIENYFFDESVIIPLISHLLRRNPDDVSAAISIKELREHWSVELDELLPVLFYYQKVFDGDKERWTSVYLTGDHGDWKIASGRVQALKEQLLADMGIDFSTCKKEFDSAFKSGWCPCINFPGKILMESFHRYLKELCNQERRRSYSLISNTGSLVAHLASRLIRSRDLEPILIQALS</sequence>
<reference evidence="2 3" key="1">
    <citation type="submission" date="2020-01" db="EMBL/GenBank/DDBJ databases">
        <title>Ponticoccus aerotolerans gen. nov., sp. nov., an anaerobic bacterium and proposal of Ponticoccusceae fam. nov., Ponticoccusles ord. nov. and Ponticoccuse classis nov. in the phylum Kiritimatiellaeota.</title>
        <authorList>
            <person name="Zhou L.Y."/>
            <person name="Du Z.J."/>
        </authorList>
    </citation>
    <scope>NUCLEOTIDE SEQUENCE [LARGE SCALE GENOMIC DNA]</scope>
    <source>
        <strain evidence="2 3">S-5007</strain>
    </source>
</reference>
<evidence type="ECO:0000259" key="1">
    <source>
        <dbReference type="Pfam" id="PF14491"/>
    </source>
</evidence>
<gene>
    <name evidence="2" type="ORF">GT409_09150</name>
</gene>
<dbReference type="Pfam" id="PF14491">
    <property type="entry name" value="DUF4435"/>
    <property type="match status" value="1"/>
</dbReference>
<organism evidence="2 3">
    <name type="scientific">Tichowtungia aerotolerans</name>
    <dbReference type="NCBI Taxonomy" id="2697043"/>
    <lineage>
        <taxon>Bacteria</taxon>
        <taxon>Pseudomonadati</taxon>
        <taxon>Kiritimatiellota</taxon>
        <taxon>Tichowtungiia</taxon>
        <taxon>Tichowtungiales</taxon>
        <taxon>Tichowtungiaceae</taxon>
        <taxon>Tichowtungia</taxon>
    </lineage>
</organism>
<proteinExistence type="predicted"/>